<keyword evidence="1" id="KW-0813">Transport</keyword>
<evidence type="ECO:0000259" key="4">
    <source>
        <dbReference type="PROSITE" id="PS50893"/>
    </source>
</evidence>
<dbReference type="AlphaFoldDB" id="B9XCQ4"/>
<reference evidence="5 6" key="1">
    <citation type="journal article" date="2011" name="J. Bacteriol.">
        <title>Genome sequence of 'Pedosphaera parvula' Ellin514, an aerobic Verrucomicrobial isolate from pasture soil.</title>
        <authorList>
            <person name="Kant R."/>
            <person name="van Passel M.W."/>
            <person name="Sangwan P."/>
            <person name="Palva A."/>
            <person name="Lucas S."/>
            <person name="Copeland A."/>
            <person name="Lapidus A."/>
            <person name="Glavina Del Rio T."/>
            <person name="Dalin E."/>
            <person name="Tice H."/>
            <person name="Bruce D."/>
            <person name="Goodwin L."/>
            <person name="Pitluck S."/>
            <person name="Chertkov O."/>
            <person name="Larimer F.W."/>
            <person name="Land M.L."/>
            <person name="Hauser L."/>
            <person name="Brettin T.S."/>
            <person name="Detter J.C."/>
            <person name="Han S."/>
            <person name="de Vos W.M."/>
            <person name="Janssen P.H."/>
            <person name="Smidt H."/>
        </authorList>
    </citation>
    <scope>NUCLEOTIDE SEQUENCE [LARGE SCALE GENOMIC DNA]</scope>
    <source>
        <strain evidence="5 6">Ellin514</strain>
    </source>
</reference>
<keyword evidence="2" id="KW-0547">Nucleotide-binding</keyword>
<dbReference type="InterPro" id="IPR027417">
    <property type="entry name" value="P-loop_NTPase"/>
</dbReference>
<dbReference type="STRING" id="320771.Cflav_PD4885"/>
<evidence type="ECO:0000256" key="1">
    <source>
        <dbReference type="ARBA" id="ARBA00022448"/>
    </source>
</evidence>
<dbReference type="SUPFAM" id="SSF52540">
    <property type="entry name" value="P-loop containing nucleoside triphosphate hydrolases"/>
    <property type="match status" value="1"/>
</dbReference>
<keyword evidence="3" id="KW-0067">ATP-binding</keyword>
<dbReference type="OrthoDB" id="9804819at2"/>
<sequence>MIQVKGLTKAFRTYKKQPGFGGAIKGLFNRKYEQTFAVKDVNFSVEEGELVGFLGPNGAGKTTTLKMLAGLLYPTTGSAQVLGYVPWQRDDGYRRQFALLLGQKNQLWWDLPALESLELNARIYGISRESLQKTVDEMTSLLDVKDKLNVMVRELSLGERMKMELIASLLHKPKVLYLDEPTIGLDVISQKTVREFLREYNAKQKTTILLTSHYMADIQELCKRVIIIDHGTIFFDGKLSEIIDRFADSKLITIQCEGGKQSPSEHLQKYGQVLEQNATEIKLKVKRERVIAVCKALLDELPVSDIDIQEVPIEDVIRQIFAR</sequence>
<dbReference type="InterPro" id="IPR003593">
    <property type="entry name" value="AAA+_ATPase"/>
</dbReference>
<proteinExistence type="predicted"/>
<dbReference type="InterPro" id="IPR017871">
    <property type="entry name" value="ABC_transporter-like_CS"/>
</dbReference>
<name>B9XCQ4_PEDPL</name>
<dbReference type="InterPro" id="IPR003439">
    <property type="entry name" value="ABC_transporter-like_ATP-bd"/>
</dbReference>
<accession>B9XCQ4</accession>
<protein>
    <submittedName>
        <fullName evidence="5">ABC transporter related-protein</fullName>
    </submittedName>
</protein>
<dbReference type="RefSeq" id="WP_007413602.1">
    <property type="nucleotide sequence ID" value="NZ_ABOX02000005.1"/>
</dbReference>
<dbReference type="Proteomes" id="UP000003688">
    <property type="component" value="Unassembled WGS sequence"/>
</dbReference>
<dbReference type="SMART" id="SM00382">
    <property type="entry name" value="AAA"/>
    <property type="match status" value="1"/>
</dbReference>
<evidence type="ECO:0000256" key="2">
    <source>
        <dbReference type="ARBA" id="ARBA00022741"/>
    </source>
</evidence>
<dbReference type="GO" id="GO:0016887">
    <property type="term" value="F:ATP hydrolysis activity"/>
    <property type="evidence" value="ECO:0007669"/>
    <property type="project" value="InterPro"/>
</dbReference>
<dbReference type="PANTHER" id="PTHR42711">
    <property type="entry name" value="ABC TRANSPORTER ATP-BINDING PROTEIN"/>
    <property type="match status" value="1"/>
</dbReference>
<evidence type="ECO:0000256" key="3">
    <source>
        <dbReference type="ARBA" id="ARBA00022840"/>
    </source>
</evidence>
<dbReference type="PANTHER" id="PTHR42711:SF4">
    <property type="entry name" value="ABC TRANSPORTER RELATED"/>
    <property type="match status" value="1"/>
</dbReference>
<dbReference type="PROSITE" id="PS00211">
    <property type="entry name" value="ABC_TRANSPORTER_1"/>
    <property type="match status" value="1"/>
</dbReference>
<dbReference type="GO" id="GO:0005524">
    <property type="term" value="F:ATP binding"/>
    <property type="evidence" value="ECO:0007669"/>
    <property type="project" value="UniProtKB-KW"/>
</dbReference>
<dbReference type="Pfam" id="PF00005">
    <property type="entry name" value="ABC_tran"/>
    <property type="match status" value="1"/>
</dbReference>
<dbReference type="EMBL" id="ABOX02000005">
    <property type="protein sequence ID" value="EEF62250.1"/>
    <property type="molecule type" value="Genomic_DNA"/>
</dbReference>
<comment type="caution">
    <text evidence="5">The sequence shown here is derived from an EMBL/GenBank/DDBJ whole genome shotgun (WGS) entry which is preliminary data.</text>
</comment>
<evidence type="ECO:0000313" key="5">
    <source>
        <dbReference type="EMBL" id="EEF62250.1"/>
    </source>
</evidence>
<gene>
    <name evidence="5" type="ORF">Cflav_PD4885</name>
</gene>
<dbReference type="InterPro" id="IPR050763">
    <property type="entry name" value="ABC_transporter_ATP-binding"/>
</dbReference>
<dbReference type="PROSITE" id="PS50893">
    <property type="entry name" value="ABC_TRANSPORTER_2"/>
    <property type="match status" value="1"/>
</dbReference>
<feature type="domain" description="ABC transporter" evidence="4">
    <location>
        <begin position="2"/>
        <end position="255"/>
    </location>
</feature>
<organism evidence="5 6">
    <name type="scientific">Pedosphaera parvula (strain Ellin514)</name>
    <dbReference type="NCBI Taxonomy" id="320771"/>
    <lineage>
        <taxon>Bacteria</taxon>
        <taxon>Pseudomonadati</taxon>
        <taxon>Verrucomicrobiota</taxon>
        <taxon>Pedosphaerae</taxon>
        <taxon>Pedosphaerales</taxon>
        <taxon>Pedosphaeraceae</taxon>
        <taxon>Pedosphaera</taxon>
    </lineage>
</organism>
<keyword evidence="6" id="KW-1185">Reference proteome</keyword>
<evidence type="ECO:0000313" key="6">
    <source>
        <dbReference type="Proteomes" id="UP000003688"/>
    </source>
</evidence>
<dbReference type="Gene3D" id="3.40.50.300">
    <property type="entry name" value="P-loop containing nucleotide triphosphate hydrolases"/>
    <property type="match status" value="1"/>
</dbReference>